<evidence type="ECO:0000313" key="1">
    <source>
        <dbReference type="EMBL" id="KYM90391.1"/>
    </source>
</evidence>
<evidence type="ECO:0000313" key="2">
    <source>
        <dbReference type="Proteomes" id="UP000078540"/>
    </source>
</evidence>
<dbReference type="PANTHER" id="PTHR12480:SF13">
    <property type="entry name" value="LD14533P"/>
    <property type="match status" value="1"/>
</dbReference>
<gene>
    <name evidence="1" type="ORF">ALC53_01823</name>
</gene>
<name>A0A151I5N8_9HYME</name>
<dbReference type="AlphaFoldDB" id="A0A151I5N8"/>
<keyword evidence="2" id="KW-1185">Reference proteome</keyword>
<sequence>MVSPKNIEEFIEKVFFKLTENYIQQGAVINDLKSITMTANSKRTRCLLPNNYLIWEFTRPITNCDYCRDIKTPLILPNLTKEEFRFYSYSSRPMIIKNAAYDWPAHKEFTLDFFRNLYERIEGAYESIEEECQFLHFKSNFANLREVFAMSEDRASHREGEDPWYVGWKNCHPQILDIMKQFYNIPHFLPDDAEIPYSNYIFMGYEEGAVMHLDYISRLMWQAQVIGSKTWTVAPTPECDSECKSFKFSVNVTDIVLLDTRIWYHSTHIENGKLSLTVTSEYG</sequence>
<dbReference type="GO" id="GO:0016706">
    <property type="term" value="F:2-oxoglutarate-dependent dioxygenase activity"/>
    <property type="evidence" value="ECO:0007669"/>
    <property type="project" value="TreeGrafter"/>
</dbReference>
<dbReference type="Gene3D" id="2.60.120.650">
    <property type="entry name" value="Cupin"/>
    <property type="match status" value="1"/>
</dbReference>
<evidence type="ECO:0008006" key="3">
    <source>
        <dbReference type="Google" id="ProtNLM"/>
    </source>
</evidence>
<dbReference type="Proteomes" id="UP000078540">
    <property type="component" value="Unassembled WGS sequence"/>
</dbReference>
<dbReference type="SUPFAM" id="SSF51197">
    <property type="entry name" value="Clavaminate synthase-like"/>
    <property type="match status" value="1"/>
</dbReference>
<organism evidence="1 2">
    <name type="scientific">Atta colombica</name>
    <dbReference type="NCBI Taxonomy" id="520822"/>
    <lineage>
        <taxon>Eukaryota</taxon>
        <taxon>Metazoa</taxon>
        <taxon>Ecdysozoa</taxon>
        <taxon>Arthropoda</taxon>
        <taxon>Hexapoda</taxon>
        <taxon>Insecta</taxon>
        <taxon>Pterygota</taxon>
        <taxon>Neoptera</taxon>
        <taxon>Endopterygota</taxon>
        <taxon>Hymenoptera</taxon>
        <taxon>Apocrita</taxon>
        <taxon>Aculeata</taxon>
        <taxon>Formicoidea</taxon>
        <taxon>Formicidae</taxon>
        <taxon>Myrmicinae</taxon>
        <taxon>Atta</taxon>
    </lineage>
</organism>
<dbReference type="EMBL" id="KQ976413">
    <property type="protein sequence ID" value="KYM90391.1"/>
    <property type="molecule type" value="Genomic_DNA"/>
</dbReference>
<protein>
    <recommendedName>
        <fullName evidence="3">Cupin-like domain-containing protein</fullName>
    </recommendedName>
</protein>
<dbReference type="InterPro" id="IPR050910">
    <property type="entry name" value="JMJD6_ArgDemeth/LysHydrox"/>
</dbReference>
<accession>A0A151I5N8</accession>
<dbReference type="STRING" id="520822.A0A151I5N8"/>
<reference evidence="1 2" key="1">
    <citation type="submission" date="2015-09" db="EMBL/GenBank/DDBJ databases">
        <title>Atta colombica WGS genome.</title>
        <authorList>
            <person name="Nygaard S."/>
            <person name="Hu H."/>
            <person name="Boomsma J."/>
            <person name="Zhang G."/>
        </authorList>
    </citation>
    <scope>NUCLEOTIDE SEQUENCE [LARGE SCALE GENOMIC DNA]</scope>
    <source>
        <strain evidence="1">Treedump-2</strain>
        <tissue evidence="1">Whole body</tissue>
    </source>
</reference>
<proteinExistence type="predicted"/>
<dbReference type="PANTHER" id="PTHR12480">
    <property type="entry name" value="ARGININE DEMETHYLASE AND LYSYL-HYDROXYLASE JMJD"/>
    <property type="match status" value="1"/>
</dbReference>